<feature type="compositionally biased region" description="Polar residues" evidence="2">
    <location>
        <begin position="434"/>
        <end position="445"/>
    </location>
</feature>
<dbReference type="EMBL" id="PZQS01000002">
    <property type="protein sequence ID" value="PVD35356.1"/>
    <property type="molecule type" value="Genomic_DNA"/>
</dbReference>
<dbReference type="PROSITE" id="PS50157">
    <property type="entry name" value="ZINC_FINGER_C2H2_2"/>
    <property type="match status" value="4"/>
</dbReference>
<feature type="compositionally biased region" description="Polar residues" evidence="2">
    <location>
        <begin position="386"/>
        <end position="405"/>
    </location>
</feature>
<feature type="compositionally biased region" description="Polar residues" evidence="2">
    <location>
        <begin position="1602"/>
        <end position="1632"/>
    </location>
</feature>
<dbReference type="PANTHER" id="PTHR12451:SF0">
    <property type="entry name" value="ZINC FINGER PROTEIN CASTOR HOMOLOG 1"/>
    <property type="match status" value="1"/>
</dbReference>
<evidence type="ECO:0000256" key="1">
    <source>
        <dbReference type="PROSITE-ProRule" id="PRU00042"/>
    </source>
</evidence>
<feature type="region of interest" description="Disordered" evidence="2">
    <location>
        <begin position="212"/>
        <end position="241"/>
    </location>
</feature>
<keyword evidence="5" id="KW-1185">Reference proteome</keyword>
<dbReference type="SMART" id="SM00355">
    <property type="entry name" value="ZnF_C2H2"/>
    <property type="match status" value="12"/>
</dbReference>
<dbReference type="Proteomes" id="UP000245119">
    <property type="component" value="Linkage Group LG2"/>
</dbReference>
<feature type="compositionally biased region" description="Polar residues" evidence="2">
    <location>
        <begin position="1555"/>
        <end position="1566"/>
    </location>
</feature>
<feature type="region of interest" description="Disordered" evidence="2">
    <location>
        <begin position="1527"/>
        <end position="1633"/>
    </location>
</feature>
<dbReference type="PANTHER" id="PTHR12451">
    <property type="entry name" value="TRANSCRIPTION FACTOR CASTOR PROTEIN MING -RELATED"/>
    <property type="match status" value="1"/>
</dbReference>
<feature type="domain" description="C2H2-type" evidence="3">
    <location>
        <begin position="1442"/>
        <end position="1464"/>
    </location>
</feature>
<dbReference type="GO" id="GO:0000981">
    <property type="term" value="F:DNA-binding transcription factor activity, RNA polymerase II-specific"/>
    <property type="evidence" value="ECO:0007669"/>
    <property type="project" value="TreeGrafter"/>
</dbReference>
<keyword evidence="1" id="KW-0862">Zinc</keyword>
<feature type="region of interest" description="Disordered" evidence="2">
    <location>
        <begin position="167"/>
        <end position="195"/>
    </location>
</feature>
<dbReference type="PROSITE" id="PS00028">
    <property type="entry name" value="ZINC_FINGER_C2H2_1"/>
    <property type="match status" value="8"/>
</dbReference>
<dbReference type="GO" id="GO:0008270">
    <property type="term" value="F:zinc ion binding"/>
    <property type="evidence" value="ECO:0007669"/>
    <property type="project" value="UniProtKB-KW"/>
</dbReference>
<evidence type="ECO:0000313" key="4">
    <source>
        <dbReference type="EMBL" id="PVD35356.1"/>
    </source>
</evidence>
<dbReference type="OrthoDB" id="10063916at2759"/>
<dbReference type="GO" id="GO:0005634">
    <property type="term" value="C:nucleus"/>
    <property type="evidence" value="ECO:0007669"/>
    <property type="project" value="TreeGrafter"/>
</dbReference>
<feature type="compositionally biased region" description="Basic and acidic residues" evidence="2">
    <location>
        <begin position="446"/>
        <end position="455"/>
    </location>
</feature>
<keyword evidence="1" id="KW-0863">Zinc-finger</keyword>
<evidence type="ECO:0000259" key="3">
    <source>
        <dbReference type="PROSITE" id="PS50157"/>
    </source>
</evidence>
<feature type="domain" description="C2H2-type" evidence="3">
    <location>
        <begin position="631"/>
        <end position="660"/>
    </location>
</feature>
<dbReference type="GO" id="GO:0045944">
    <property type="term" value="P:positive regulation of transcription by RNA polymerase II"/>
    <property type="evidence" value="ECO:0007669"/>
    <property type="project" value="TreeGrafter"/>
</dbReference>
<dbReference type="GO" id="GO:0000977">
    <property type="term" value="F:RNA polymerase II transcription regulatory region sequence-specific DNA binding"/>
    <property type="evidence" value="ECO:0007669"/>
    <property type="project" value="TreeGrafter"/>
</dbReference>
<feature type="compositionally biased region" description="Polar residues" evidence="2">
    <location>
        <begin position="417"/>
        <end position="426"/>
    </location>
</feature>
<feature type="compositionally biased region" description="Basic and acidic residues" evidence="2">
    <location>
        <begin position="1527"/>
        <end position="1539"/>
    </location>
</feature>
<evidence type="ECO:0000256" key="2">
    <source>
        <dbReference type="SAM" id="MobiDB-lite"/>
    </source>
</evidence>
<sequence>MRSSTWDFDDHLSMKVNDLRLKTCPTSNPPLKAQKRVLALRFLIASENLPQHCAHIKDQGLIENLDKLNLRPPVGWMRMALKPGKLDAICARLKKTSAVDVEATTQNGVISKHGNEANVQTEATINNNNEDTVTDLNESPLLGPIAGQETKTAETLETKPVPVLPLPLFKPCSTSSAGRRKRRKNSQPRSVLKLEEDFDNDVEEARESFAKRFKTESTESSYVSPPTEGKSIETNSLNDAQPRCMGQGRPIPQSGNHQYFLQQQNECVGDILCISDDQNKLEKNFPLDLSTCKSSVNSFSKSTKQKFTGSIASTFFQEVDSTHSTTVLTAKSPSPTPHSGDGHHTQARVLADYAENTMNELLSIYGFEGAGIDKIDKGKPFKQKQLHSISAQKSLPSRAESSLPASSVPRKTPSPSPSSEDISNPQALLKDAANSLSSNEETPTTSDDKPSNKLNKKDGLLKLKLHSLKTSVKQGGTLQKHLASDYAKYIKKFHNGNECEGSHCKDLGYRDHYHCLDCNFKVFIKKEEMVRHYKWHKKRDESLQHGFMRYSPLDDCSTKFGSCTHNRRQTHYHCVQAGCDKVYISTSDVQMHANYHRKDSAIIQEGFQRFRATEDCGTTKCNFYGQRTTHFHCRRPNCNFTFKNKADMEKHKSYHQKDEILSKDGFKKFMKYEHCSYNGCRFSKISNHIHCIRPGCTYVLHSTAQLYSHKRKHERREFENIYRTFKQAQRNPGLQNQPCGTQLVSTVTSLPLNMQLASQSVLTSIPIQAIGEAVIAPGLVSKQVVQSVALPLKVAATSTSVLPRPVLSSQSAAVLSTAPPPAAYSAAAISTPMIVKTDNEVSKSKYDACGTNTFTAVNVKLEPKSDSESDVEDGVSTIKFEDSSPESLLERSALDLKQTRLQDSANLSISEKTSSSELDQEQEKGNQIIGKASSDSSCGVEVNDTKTPNLQMVLPKVKKVGAPEKRDRDESWKNYLIRCALLYKDHYHCKIAGCQVLFKSKDGVREHAKFHDLQDRVTPLMYGKYDSQEPCPETCQYNLKETHYHCKWNGCTHAIPEAGPTFGRLEHYRIHEYAKAAAGKTYRMPSSLNNSTADDILAQRRRGRPPKYPRVDVPLVPKVELSETEIKESSISTAVSEAIDEKSKVINGFRRFEASEPCPDDQCMYYMQVHYHCGRPRCHTATDRIDVLNLHAKDFHSFVSILENFEFFDRNVNCRRVHCHNNGANRHYHCTRPRCDYSFVRHSTMSQHDRKHTSGSSFSGSKTVVPTLSTPRLTPIQLVRHPDGQTYIPIVSPLDPQNKNVVKASGTFYPLSTVAGLPATAVTLTPAPLAVATSGVQQLGTSSLTFTIPASLMTATIPVMAQTHSTASASSSIVPVISAGSVVTQAGSVASITNPPLTVLLQQKSGKEISQPSWSSMRNSMHYSLQASCGRPFCKLKKKDHFHCLECNQAFSDPARLRGHVSKHGVRFKKIIQDPRAIRPLPVAMVKTAQFTNEMGLDLSTGKSKQDLPAEPCTSALVEEETAIKKKEEEEIDQKEDSARPAQLDKPPLSLVSARATSSPNATTFDASEERPLVIEEELDDCDDETSWLDNESLDGKEQETASETLSSVDTSFDGTDQSATTSPCSSRQSVRQKMLTKHEDYMDSDDSALARQMKLKLNAPIPSTAPRVNKQIPDGFIRFHCSSDCGHQRCAYRQTVTHYHCLRSECGYGFSDKSRIIQHRVRHERIDQLMGEDFQQFRATVSCSHPNCVFAEKSSHFHCRKCPFMCADSSKVLAHRKYHAKLDNISNNGFQKFTGSEDCHIPTCTYYCKQTHYHCTYKGCNHAVLGPSQMAPHKLKHACRDV</sequence>
<keyword evidence="1" id="KW-0479">Metal-binding</keyword>
<proteinExistence type="predicted"/>
<feature type="region of interest" description="Disordered" evidence="2">
    <location>
        <begin position="863"/>
        <end position="883"/>
    </location>
</feature>
<dbReference type="STRING" id="400727.A0A2T7PPK6"/>
<feature type="region of interest" description="Disordered" evidence="2">
    <location>
        <begin position="383"/>
        <end position="455"/>
    </location>
</feature>
<accession>A0A2T7PPK6</accession>
<dbReference type="InterPro" id="IPR013087">
    <property type="entry name" value="Znf_C2H2_type"/>
</dbReference>
<dbReference type="GO" id="GO:0045664">
    <property type="term" value="P:regulation of neuron differentiation"/>
    <property type="evidence" value="ECO:0007669"/>
    <property type="project" value="TreeGrafter"/>
</dbReference>
<feature type="domain" description="C2H2-type" evidence="3">
    <location>
        <begin position="1700"/>
        <end position="1729"/>
    </location>
</feature>
<protein>
    <recommendedName>
        <fullName evidence="3">C2H2-type domain-containing protein</fullName>
    </recommendedName>
</protein>
<name>A0A2T7PPK6_POMCA</name>
<evidence type="ECO:0000313" key="5">
    <source>
        <dbReference type="Proteomes" id="UP000245119"/>
    </source>
</evidence>
<feature type="compositionally biased region" description="Acidic residues" evidence="2">
    <location>
        <begin position="1575"/>
        <end position="1587"/>
    </location>
</feature>
<comment type="caution">
    <text evidence="4">The sequence shown here is derived from an EMBL/GenBank/DDBJ whole genome shotgun (WGS) entry which is preliminary data.</text>
</comment>
<reference evidence="4 5" key="1">
    <citation type="submission" date="2018-04" db="EMBL/GenBank/DDBJ databases">
        <title>The genome of golden apple snail Pomacea canaliculata provides insight into stress tolerance and invasive adaptation.</title>
        <authorList>
            <person name="Liu C."/>
            <person name="Liu B."/>
            <person name="Ren Y."/>
            <person name="Zhang Y."/>
            <person name="Wang H."/>
            <person name="Li S."/>
            <person name="Jiang F."/>
            <person name="Yin L."/>
            <person name="Zhang G."/>
            <person name="Qian W."/>
            <person name="Fan W."/>
        </authorList>
    </citation>
    <scope>NUCLEOTIDE SEQUENCE [LARGE SCALE GENOMIC DNA]</scope>
    <source>
        <strain evidence="4">SZHN2017</strain>
        <tissue evidence="4">Muscle</tissue>
    </source>
</reference>
<dbReference type="InterPro" id="IPR040373">
    <property type="entry name" value="CASZ1"/>
</dbReference>
<gene>
    <name evidence="4" type="ORF">C0Q70_02316</name>
</gene>
<organism evidence="4 5">
    <name type="scientific">Pomacea canaliculata</name>
    <name type="common">Golden apple snail</name>
    <dbReference type="NCBI Taxonomy" id="400727"/>
    <lineage>
        <taxon>Eukaryota</taxon>
        <taxon>Metazoa</taxon>
        <taxon>Spiralia</taxon>
        <taxon>Lophotrochozoa</taxon>
        <taxon>Mollusca</taxon>
        <taxon>Gastropoda</taxon>
        <taxon>Caenogastropoda</taxon>
        <taxon>Architaenioglossa</taxon>
        <taxon>Ampullarioidea</taxon>
        <taxon>Ampullariidae</taxon>
        <taxon>Pomacea</taxon>
    </lineage>
</organism>
<feature type="domain" description="C2H2-type" evidence="3">
    <location>
        <begin position="1228"/>
        <end position="1257"/>
    </location>
</feature>